<evidence type="ECO:0000256" key="4">
    <source>
        <dbReference type="ARBA" id="ARBA00022838"/>
    </source>
</evidence>
<evidence type="ECO:0000313" key="8">
    <source>
        <dbReference type="Proteomes" id="UP000189703"/>
    </source>
</evidence>
<accession>A0A1U8AGR2</accession>
<name>A0A1U8AGR2_NELNU</name>
<dbReference type="OMA" id="LIVIYEQ"/>
<evidence type="ECO:0000256" key="3">
    <source>
        <dbReference type="ARBA" id="ARBA00022454"/>
    </source>
</evidence>
<dbReference type="Pfam" id="PF08311">
    <property type="entry name" value="Mad3_BUB1_I"/>
    <property type="match status" value="1"/>
</dbReference>
<keyword evidence="8" id="KW-1185">Reference proteome</keyword>
<dbReference type="GO" id="GO:0007094">
    <property type="term" value="P:mitotic spindle assembly checkpoint signaling"/>
    <property type="evidence" value="ECO:0000318"/>
    <property type="project" value="GO_Central"/>
</dbReference>
<dbReference type="GO" id="GO:0004672">
    <property type="term" value="F:protein kinase activity"/>
    <property type="evidence" value="ECO:0000318"/>
    <property type="project" value="GO_Central"/>
</dbReference>
<dbReference type="FunCoup" id="A0A1U8AGR2">
    <property type="interactions" value="545"/>
</dbReference>
<dbReference type="STRING" id="4432.A0A1U8AGR2"/>
<dbReference type="PANTHER" id="PTHR14030">
    <property type="entry name" value="MITOTIC CHECKPOINT SERINE/THREONINE-PROTEIN KINASE BUB1"/>
    <property type="match status" value="1"/>
</dbReference>
<evidence type="ECO:0000256" key="6">
    <source>
        <dbReference type="ARBA" id="ARBA00023306"/>
    </source>
</evidence>
<dbReference type="RefSeq" id="XP_010266303.1">
    <property type="nucleotide sequence ID" value="XM_010268001.2"/>
</dbReference>
<keyword evidence="3" id="KW-0158">Chromosome</keyword>
<dbReference type="Gene3D" id="1.25.40.430">
    <property type="match status" value="1"/>
</dbReference>
<dbReference type="InterPro" id="IPR013212">
    <property type="entry name" value="Mad3/Bub1_I"/>
</dbReference>
<comment type="subcellular location">
    <subcellularLocation>
        <location evidence="2">Chromosome</location>
        <location evidence="2">Centromere</location>
        <location evidence="2">Kinetochore</location>
    </subcellularLocation>
    <subcellularLocation>
        <location evidence="1">Nucleus</location>
    </subcellularLocation>
</comment>
<dbReference type="PROSITE" id="PS51489">
    <property type="entry name" value="BUB1_N"/>
    <property type="match status" value="1"/>
</dbReference>
<dbReference type="GO" id="GO:0051754">
    <property type="term" value="P:meiotic sister chromatid cohesion, centromeric"/>
    <property type="evidence" value="ECO:0000318"/>
    <property type="project" value="GO_Central"/>
</dbReference>
<dbReference type="SMART" id="SM00777">
    <property type="entry name" value="Mad3_BUB1_I"/>
    <property type="match status" value="1"/>
</dbReference>
<dbReference type="InterPro" id="IPR015661">
    <property type="entry name" value="Bub1/Mad3"/>
</dbReference>
<evidence type="ECO:0000256" key="1">
    <source>
        <dbReference type="ARBA" id="ARBA00004123"/>
    </source>
</evidence>
<proteinExistence type="predicted"/>
<evidence type="ECO:0000256" key="2">
    <source>
        <dbReference type="ARBA" id="ARBA00004629"/>
    </source>
</evidence>
<evidence type="ECO:0000256" key="7">
    <source>
        <dbReference type="ARBA" id="ARBA00023328"/>
    </source>
</evidence>
<dbReference type="KEGG" id="nnu:104603837"/>
<dbReference type="Proteomes" id="UP000189703">
    <property type="component" value="Unplaced"/>
</dbReference>
<keyword evidence="7" id="KW-0137">Centromere</keyword>
<organism evidence="8 9">
    <name type="scientific">Nelumbo nucifera</name>
    <name type="common">Sacred lotus</name>
    <dbReference type="NCBI Taxonomy" id="4432"/>
    <lineage>
        <taxon>Eukaryota</taxon>
        <taxon>Viridiplantae</taxon>
        <taxon>Streptophyta</taxon>
        <taxon>Embryophyta</taxon>
        <taxon>Tracheophyta</taxon>
        <taxon>Spermatophyta</taxon>
        <taxon>Magnoliopsida</taxon>
        <taxon>Proteales</taxon>
        <taxon>Nelumbonaceae</taxon>
        <taxon>Nelumbo</taxon>
    </lineage>
</organism>
<dbReference type="GO" id="GO:0000776">
    <property type="term" value="C:kinetochore"/>
    <property type="evidence" value="ECO:0000318"/>
    <property type="project" value="GO_Central"/>
</dbReference>
<dbReference type="OrthoDB" id="248495at2759"/>
<gene>
    <name evidence="9" type="primary">LOC104603837</name>
</gene>
<evidence type="ECO:0000313" key="9">
    <source>
        <dbReference type="RefSeq" id="XP_010266303.1"/>
    </source>
</evidence>
<keyword evidence="4" id="KW-0995">Kinetochore</keyword>
<dbReference type="PANTHER" id="PTHR14030:SF19">
    <property type="entry name" value="MITOTIC SPINDLE CHECKPOINT PROTEIN BUBR1"/>
    <property type="match status" value="1"/>
</dbReference>
<keyword evidence="5" id="KW-0539">Nucleus</keyword>
<protein>
    <submittedName>
        <fullName evidence="9">Mitotic spindle checkpoint protein BUBR1</fullName>
    </submittedName>
</protein>
<dbReference type="FunFam" id="1.25.40.430:FF:000004">
    <property type="entry name" value="Mitotic spindle checkpoint protein BUBR1"/>
    <property type="match status" value="1"/>
</dbReference>
<dbReference type="GO" id="GO:0005634">
    <property type="term" value="C:nucleus"/>
    <property type="evidence" value="ECO:0007669"/>
    <property type="project" value="UniProtKB-SubCell"/>
</dbReference>
<dbReference type="eggNOG" id="KOG1166">
    <property type="taxonomic scope" value="Eukaryota"/>
</dbReference>
<reference evidence="9" key="1">
    <citation type="submission" date="2025-08" db="UniProtKB">
        <authorList>
            <consortium name="RefSeq"/>
        </authorList>
    </citation>
    <scope>IDENTIFICATION</scope>
</reference>
<keyword evidence="6" id="KW-0131">Cell cycle</keyword>
<dbReference type="AlphaFoldDB" id="A0A1U8AGR2"/>
<sequence>MADFHTLDPETEFLASNQQTGNEWELFKENVRPLKRGRNIRLLNEALKSQTDNQLRKSLVENRRKLIEAIDKYEGEDPLQPWLECIKWVQESFPSGGDCSGLVVIYEQCVRTFWHTDRYKDDLRYLRVWLEYAENCADAEIIYNFLHANKIGQTHAVYYISYATHMESKNKLKSANDIFSLGIARKVQPMEKLEGAYKKFLSCSMRKPRTADEDPTENYLPVRSFGTVLARGEARKHTAESSDLARKKLKLDRAHSAPLSIYKDKNDGPAQSNQPELPKTDIRSWYTLGTRAERNKENTAIPRKWSSNKIPQRPVYRTGAANASACIEVFVDEECAEVQKKANECGKSSMLHLRQGDSQNLMKETELLKENPLRNFPPNSLPR</sequence>
<dbReference type="GeneID" id="104603837"/>
<evidence type="ECO:0000256" key="5">
    <source>
        <dbReference type="ARBA" id="ARBA00023242"/>
    </source>
</evidence>